<keyword evidence="14" id="KW-0245">EGF-like domain</keyword>
<evidence type="ECO:0000256" key="5">
    <source>
        <dbReference type="ARBA" id="ARBA00022729"/>
    </source>
</evidence>
<dbReference type="InterPro" id="IPR001480">
    <property type="entry name" value="Bulb-type_lectin_dom"/>
</dbReference>
<evidence type="ECO:0000259" key="18">
    <source>
        <dbReference type="PROSITE" id="PS50026"/>
    </source>
</evidence>
<keyword evidence="4 13" id="KW-0808">Transferase</keyword>
<evidence type="ECO:0000259" key="17">
    <source>
        <dbReference type="PROSITE" id="PS50011"/>
    </source>
</evidence>
<dbReference type="PROSITE" id="PS50948">
    <property type="entry name" value="PAN"/>
    <property type="match status" value="1"/>
</dbReference>
<comment type="similarity">
    <text evidence="13">Belongs to the protein kinase superfamily. Ser/Thr protein kinase family.</text>
</comment>
<feature type="disulfide bond" evidence="14">
    <location>
        <begin position="291"/>
        <end position="308"/>
    </location>
</feature>
<evidence type="ECO:0000256" key="3">
    <source>
        <dbReference type="ARBA" id="ARBA00022527"/>
    </source>
</evidence>
<evidence type="ECO:0000256" key="9">
    <source>
        <dbReference type="ARBA" id="ARBA00023157"/>
    </source>
</evidence>
<dbReference type="InterPro" id="IPR000858">
    <property type="entry name" value="S_locus_glycoprot_dom"/>
</dbReference>
<protein>
    <recommendedName>
        <fullName evidence="13">Receptor-like serine/threonine-protein kinase</fullName>
        <ecNumber evidence="13">2.7.11.1</ecNumber>
    </recommendedName>
</protein>
<dbReference type="InterPro" id="IPR000719">
    <property type="entry name" value="Prot_kinase_dom"/>
</dbReference>
<comment type="caution">
    <text evidence="21">The sequence shown here is derived from an EMBL/GenBank/DDBJ whole genome shotgun (WGS) entry which is preliminary data.</text>
</comment>
<dbReference type="Gene3D" id="3.30.200.20">
    <property type="entry name" value="Phosphorylase Kinase, domain 1"/>
    <property type="match status" value="1"/>
</dbReference>
<evidence type="ECO:0000259" key="20">
    <source>
        <dbReference type="PROSITE" id="PS50948"/>
    </source>
</evidence>
<evidence type="ECO:0000313" key="22">
    <source>
        <dbReference type="Proteomes" id="UP001174677"/>
    </source>
</evidence>
<evidence type="ECO:0000256" key="6">
    <source>
        <dbReference type="ARBA" id="ARBA00022741"/>
    </source>
</evidence>
<dbReference type="Gene3D" id="1.10.510.10">
    <property type="entry name" value="Transferase(Phosphotransferase) domain 1"/>
    <property type="match status" value="1"/>
</dbReference>
<evidence type="ECO:0000256" key="14">
    <source>
        <dbReference type="PROSITE-ProRule" id="PRU00076"/>
    </source>
</evidence>
<feature type="transmembrane region" description="Helical" evidence="16">
    <location>
        <begin position="445"/>
        <end position="468"/>
    </location>
</feature>
<dbReference type="Pfam" id="PF01453">
    <property type="entry name" value="B_lectin"/>
    <property type="match status" value="1"/>
</dbReference>
<accession>A0ABQ9L7Y9</accession>
<dbReference type="Pfam" id="PF00954">
    <property type="entry name" value="S_locus_glycop"/>
    <property type="match status" value="1"/>
</dbReference>
<dbReference type="InterPro" id="IPR024171">
    <property type="entry name" value="SRK-like_kinase"/>
</dbReference>
<proteinExistence type="inferred from homology"/>
<keyword evidence="3 13" id="KW-0723">Serine/threonine-protein kinase</keyword>
<dbReference type="Pfam" id="PF07714">
    <property type="entry name" value="PK_Tyr_Ser-Thr"/>
    <property type="match status" value="1"/>
</dbReference>
<evidence type="ECO:0000256" key="1">
    <source>
        <dbReference type="ARBA" id="ARBA00004251"/>
    </source>
</evidence>
<dbReference type="EMBL" id="JARPOI010000013">
    <property type="protein sequence ID" value="KAJ9162693.1"/>
    <property type="molecule type" value="Genomic_DNA"/>
</dbReference>
<comment type="subcellular location">
    <subcellularLocation>
        <location evidence="1">Cell membrane</location>
        <topology evidence="1">Single-pass type I membrane protein</topology>
    </subcellularLocation>
</comment>
<evidence type="ECO:0000259" key="19">
    <source>
        <dbReference type="PROSITE" id="PS50927"/>
    </source>
</evidence>
<name>A0ABQ9L7Y9_HEVBR</name>
<evidence type="ECO:0000256" key="12">
    <source>
        <dbReference type="ARBA" id="ARBA00048679"/>
    </source>
</evidence>
<dbReference type="SUPFAM" id="SSF56112">
    <property type="entry name" value="Protein kinase-like (PK-like)"/>
    <property type="match status" value="1"/>
</dbReference>
<dbReference type="PIRSF" id="PIRSF000641">
    <property type="entry name" value="SRK"/>
    <property type="match status" value="1"/>
</dbReference>
<evidence type="ECO:0000256" key="4">
    <source>
        <dbReference type="ARBA" id="ARBA00022679"/>
    </source>
</evidence>
<dbReference type="SMART" id="SM00220">
    <property type="entry name" value="S_TKc"/>
    <property type="match status" value="1"/>
</dbReference>
<dbReference type="SUPFAM" id="SSF51110">
    <property type="entry name" value="alpha-D-mannose-specific plant lectins"/>
    <property type="match status" value="1"/>
</dbReference>
<comment type="catalytic activity">
    <reaction evidence="11 13">
        <text>L-threonyl-[protein] + ATP = O-phospho-L-threonyl-[protein] + ADP + H(+)</text>
        <dbReference type="Rhea" id="RHEA:46608"/>
        <dbReference type="Rhea" id="RHEA-COMP:11060"/>
        <dbReference type="Rhea" id="RHEA-COMP:11605"/>
        <dbReference type="ChEBI" id="CHEBI:15378"/>
        <dbReference type="ChEBI" id="CHEBI:30013"/>
        <dbReference type="ChEBI" id="CHEBI:30616"/>
        <dbReference type="ChEBI" id="CHEBI:61977"/>
        <dbReference type="ChEBI" id="CHEBI:456216"/>
        <dbReference type="EC" id="2.7.11.1"/>
    </reaction>
</comment>
<sequence length="842" mass="95392">MDLTSMDFPKLFLRSSLLVLHFACSSSKDAITINQTIHDGDFLISRENNFALGFFSPGSSSFRYLGIWYHKVRERTVVWVANRDDPINGSSGVLSIDQYGNLVLRSYHSQKVPVWSTNVSVEVADTCVVAQLLDTGNLVLFHDRSKSTVWESFDHPTDTMLPGMKLGLNRRTGMNRFPICWRSADDPGTGNFSLRINPNGSPQVFIYWGIKYIWRGFPWPLKSYADILNVSFVNNQNETYTTHSVSDASVILRITLDHSGLLKKLIWHEKDGKWNEFWSVPKSPCDPYGHCGTYGICDPDFLSRRFECDCLPGYEPKSPRDWHILKDASGGCVRKRLESTSLCGHGEGFVKVANVKLPDTSAAVWVSMNMSPTDCEKNCSRNCSCSAYASIDITGKETGCLTWYGKLMDTVHNREEGYDIYVRVDAVELAEIAQKWNGFLERKDMLAILVVSVVSAWFVIILFTYLWLKKKKKRVRNKWNKRWLDTIDSAYYNETSVENQVEGSMSHPEIAFFNLSTILAATNSFSPANKLGQGGFGVVYKGKLSNGKEVAVKRLSKDSGQGIDEFKNEVLLIAKLQHQNLVKLIGCCIQGEEPLLVYEYMPNKSLDSFLFDESRRSILDWGKRFDIIVGIARGILYIHQDSRLRIIHRDLKTSNILLDGEMNPKISDFGLARIFKGGQTHEKTNKIVGTFGYMSPEYVVFGKFSMKSDVFSFGIILLEIITGKKNNSFCQEDLYPTMIGKIWHLWREERTWEIVDSSLKDSCSPEVLRCIQIGLLCVQEDVLERPTMSAVVLMLTSEISLPSPNQPAFTFRKSSIISSSSVQPKERFCSVDEETITEVVCR</sequence>
<comment type="caution">
    <text evidence="14">Lacks conserved residue(s) required for the propagation of feature annotation.</text>
</comment>
<dbReference type="PROSITE" id="PS00107">
    <property type="entry name" value="PROTEIN_KINASE_ATP"/>
    <property type="match status" value="1"/>
</dbReference>
<keyword evidence="8 13" id="KW-0067">ATP-binding</keyword>
<dbReference type="InterPro" id="IPR000742">
    <property type="entry name" value="EGF"/>
</dbReference>
<feature type="domain" description="Protein kinase" evidence="17">
    <location>
        <begin position="525"/>
        <end position="809"/>
    </location>
</feature>
<dbReference type="EC" id="2.7.11.1" evidence="13"/>
<feature type="binding site" evidence="15">
    <location>
        <position position="553"/>
    </location>
    <ligand>
        <name>ATP</name>
        <dbReference type="ChEBI" id="CHEBI:30616"/>
    </ligand>
</feature>
<keyword evidence="16" id="KW-1133">Transmembrane helix</keyword>
<organism evidence="21 22">
    <name type="scientific">Hevea brasiliensis</name>
    <name type="common">Para rubber tree</name>
    <name type="synonym">Siphonia brasiliensis</name>
    <dbReference type="NCBI Taxonomy" id="3981"/>
    <lineage>
        <taxon>Eukaryota</taxon>
        <taxon>Viridiplantae</taxon>
        <taxon>Streptophyta</taxon>
        <taxon>Embryophyta</taxon>
        <taxon>Tracheophyta</taxon>
        <taxon>Spermatophyta</taxon>
        <taxon>Magnoliopsida</taxon>
        <taxon>eudicotyledons</taxon>
        <taxon>Gunneridae</taxon>
        <taxon>Pentapetalae</taxon>
        <taxon>rosids</taxon>
        <taxon>fabids</taxon>
        <taxon>Malpighiales</taxon>
        <taxon>Euphorbiaceae</taxon>
        <taxon>Crotonoideae</taxon>
        <taxon>Micrandreae</taxon>
        <taxon>Hevea</taxon>
    </lineage>
</organism>
<keyword evidence="10" id="KW-0325">Glycoprotein</keyword>
<dbReference type="InterPro" id="IPR036426">
    <property type="entry name" value="Bulb-type_lectin_dom_sf"/>
</dbReference>
<dbReference type="PANTHER" id="PTHR27002:SF808">
    <property type="entry name" value="NON-SPECIFIC SERINE_THREONINE PROTEIN KINASE"/>
    <property type="match status" value="1"/>
</dbReference>
<dbReference type="PROSITE" id="PS00108">
    <property type="entry name" value="PROTEIN_KINASE_ST"/>
    <property type="match status" value="1"/>
</dbReference>
<evidence type="ECO:0000256" key="2">
    <source>
        <dbReference type="ARBA" id="ARBA00022475"/>
    </source>
</evidence>
<dbReference type="InterPro" id="IPR017441">
    <property type="entry name" value="Protein_kinase_ATP_BS"/>
</dbReference>
<evidence type="ECO:0000313" key="21">
    <source>
        <dbReference type="EMBL" id="KAJ9162693.1"/>
    </source>
</evidence>
<feature type="domain" description="Bulb-type lectin" evidence="19">
    <location>
        <begin position="28"/>
        <end position="153"/>
    </location>
</feature>
<keyword evidence="6 13" id="KW-0547">Nucleotide-binding</keyword>
<dbReference type="SMART" id="SM00473">
    <property type="entry name" value="PAN_AP"/>
    <property type="match status" value="1"/>
</dbReference>
<gene>
    <name evidence="21" type="ORF">P3X46_022449</name>
</gene>
<dbReference type="CDD" id="cd01098">
    <property type="entry name" value="PAN_AP_plant"/>
    <property type="match status" value="1"/>
</dbReference>
<evidence type="ECO:0000256" key="10">
    <source>
        <dbReference type="ARBA" id="ARBA00023180"/>
    </source>
</evidence>
<dbReference type="PANTHER" id="PTHR27002">
    <property type="entry name" value="RECEPTOR-LIKE SERINE/THREONINE-PROTEIN KINASE SD1-8"/>
    <property type="match status" value="1"/>
</dbReference>
<reference evidence="21" key="1">
    <citation type="journal article" date="2023" name="Plant Biotechnol. J.">
        <title>Chromosome-level wild Hevea brasiliensis genome provides new tools for genomic-assisted breeding and valuable loci to elevate rubber yield.</title>
        <authorList>
            <person name="Cheng H."/>
            <person name="Song X."/>
            <person name="Hu Y."/>
            <person name="Wu T."/>
            <person name="Yang Q."/>
            <person name="An Z."/>
            <person name="Feng S."/>
            <person name="Deng Z."/>
            <person name="Wu W."/>
            <person name="Zeng X."/>
            <person name="Tu M."/>
            <person name="Wang X."/>
            <person name="Huang H."/>
        </authorList>
    </citation>
    <scope>NUCLEOTIDE SEQUENCE</scope>
    <source>
        <strain evidence="21">MT/VB/25A 57/8</strain>
    </source>
</reference>
<evidence type="ECO:0000256" key="11">
    <source>
        <dbReference type="ARBA" id="ARBA00047899"/>
    </source>
</evidence>
<feature type="domain" description="EGF-like" evidence="18">
    <location>
        <begin position="281"/>
        <end position="320"/>
    </location>
</feature>
<keyword evidence="16" id="KW-0812">Transmembrane</keyword>
<keyword evidence="5" id="KW-0732">Signal</keyword>
<comment type="catalytic activity">
    <reaction evidence="12 13">
        <text>L-seryl-[protein] + ATP = O-phospho-L-seryl-[protein] + ADP + H(+)</text>
        <dbReference type="Rhea" id="RHEA:17989"/>
        <dbReference type="Rhea" id="RHEA-COMP:9863"/>
        <dbReference type="Rhea" id="RHEA-COMP:11604"/>
        <dbReference type="ChEBI" id="CHEBI:15378"/>
        <dbReference type="ChEBI" id="CHEBI:29999"/>
        <dbReference type="ChEBI" id="CHEBI:30616"/>
        <dbReference type="ChEBI" id="CHEBI:83421"/>
        <dbReference type="ChEBI" id="CHEBI:456216"/>
        <dbReference type="EC" id="2.7.11.1"/>
    </reaction>
</comment>
<keyword evidence="9 14" id="KW-1015">Disulfide bond</keyword>
<evidence type="ECO:0000256" key="7">
    <source>
        <dbReference type="ARBA" id="ARBA00022777"/>
    </source>
</evidence>
<dbReference type="InterPro" id="IPR011009">
    <property type="entry name" value="Kinase-like_dom_sf"/>
</dbReference>
<feature type="domain" description="Apple" evidence="20">
    <location>
        <begin position="343"/>
        <end position="425"/>
    </location>
</feature>
<dbReference type="CDD" id="cd14066">
    <property type="entry name" value="STKc_IRAK"/>
    <property type="match status" value="1"/>
</dbReference>
<dbReference type="Proteomes" id="UP001174677">
    <property type="component" value="Chromosome 13"/>
</dbReference>
<dbReference type="InterPro" id="IPR001245">
    <property type="entry name" value="Ser-Thr/Tyr_kinase_cat_dom"/>
</dbReference>
<dbReference type="Gene3D" id="2.90.10.10">
    <property type="entry name" value="Bulb-type lectin domain"/>
    <property type="match status" value="1"/>
</dbReference>
<dbReference type="SMART" id="SM00108">
    <property type="entry name" value="B_lectin"/>
    <property type="match status" value="1"/>
</dbReference>
<dbReference type="PROSITE" id="PS50011">
    <property type="entry name" value="PROTEIN_KINASE_DOM"/>
    <property type="match status" value="1"/>
</dbReference>
<evidence type="ECO:0000256" key="15">
    <source>
        <dbReference type="PROSITE-ProRule" id="PRU10141"/>
    </source>
</evidence>
<keyword evidence="2" id="KW-1003">Cell membrane</keyword>
<evidence type="ECO:0000256" key="13">
    <source>
        <dbReference type="PIRNR" id="PIRNR000641"/>
    </source>
</evidence>
<dbReference type="PROSITE" id="PS50927">
    <property type="entry name" value="BULB_LECTIN"/>
    <property type="match status" value="1"/>
</dbReference>
<evidence type="ECO:0000256" key="16">
    <source>
        <dbReference type="SAM" id="Phobius"/>
    </source>
</evidence>
<keyword evidence="22" id="KW-1185">Reference proteome</keyword>
<keyword evidence="16" id="KW-0472">Membrane</keyword>
<dbReference type="Pfam" id="PF08276">
    <property type="entry name" value="PAN_2"/>
    <property type="match status" value="1"/>
</dbReference>
<dbReference type="PROSITE" id="PS50026">
    <property type="entry name" value="EGF_3"/>
    <property type="match status" value="1"/>
</dbReference>
<dbReference type="InterPro" id="IPR008271">
    <property type="entry name" value="Ser/Thr_kinase_AS"/>
</dbReference>
<evidence type="ECO:0000256" key="8">
    <source>
        <dbReference type="ARBA" id="ARBA00022840"/>
    </source>
</evidence>
<dbReference type="CDD" id="cd00028">
    <property type="entry name" value="B_lectin"/>
    <property type="match status" value="1"/>
</dbReference>
<keyword evidence="7 13" id="KW-0418">Kinase</keyword>
<dbReference type="InterPro" id="IPR003609">
    <property type="entry name" value="Pan_app"/>
</dbReference>